<protein>
    <recommendedName>
        <fullName evidence="4">YhhN-like protein</fullName>
    </recommendedName>
</protein>
<sequence length="246" mass="29054">MYKSKVLVGCVLLVYVLFVFFEFKGDDSIAYVLDCLITPLIALIYLFFVKKKGFFFVLFILFYSISDLLGVVVSYFPENEEIDFKRIDYFVGNLMFILAYIFLVIKISKSLNLFYVFKNFKIHLIVLTILNVYLVYVLQIILYSSLSNMPHEYYTEMAYNIVMLLLLSIALLNYFYRDNKKSFYLFIGALCIVFSEVMQVAYFYIAHRSLLNFISTTLTLAAFYFFYQQSKLLNDLNEDKKYMAVE</sequence>
<feature type="transmembrane region" description="Helical" evidence="1">
    <location>
        <begin position="7"/>
        <end position="23"/>
    </location>
</feature>
<name>A0ABT8WNY5_9FLAO</name>
<organism evidence="2 3">
    <name type="scientific">Flavivirga jejuensis</name>
    <dbReference type="NCBI Taxonomy" id="870487"/>
    <lineage>
        <taxon>Bacteria</taxon>
        <taxon>Pseudomonadati</taxon>
        <taxon>Bacteroidota</taxon>
        <taxon>Flavobacteriia</taxon>
        <taxon>Flavobacteriales</taxon>
        <taxon>Flavobacteriaceae</taxon>
        <taxon>Flavivirga</taxon>
    </lineage>
</organism>
<proteinExistence type="predicted"/>
<evidence type="ECO:0000313" key="2">
    <source>
        <dbReference type="EMBL" id="MDO5974883.1"/>
    </source>
</evidence>
<feature type="transmembrane region" description="Helical" evidence="1">
    <location>
        <begin position="55"/>
        <end position="77"/>
    </location>
</feature>
<keyword evidence="3" id="KW-1185">Reference proteome</keyword>
<comment type="caution">
    <text evidence="2">The sequence shown here is derived from an EMBL/GenBank/DDBJ whole genome shotgun (WGS) entry which is preliminary data.</text>
</comment>
<keyword evidence="1" id="KW-1133">Transmembrane helix</keyword>
<feature type="transmembrane region" description="Helical" evidence="1">
    <location>
        <begin position="120"/>
        <end position="145"/>
    </location>
</feature>
<evidence type="ECO:0000313" key="3">
    <source>
        <dbReference type="Proteomes" id="UP001176806"/>
    </source>
</evidence>
<feature type="transmembrane region" description="Helical" evidence="1">
    <location>
        <begin position="210"/>
        <end position="227"/>
    </location>
</feature>
<keyword evidence="1" id="KW-0472">Membrane</keyword>
<dbReference type="Proteomes" id="UP001176806">
    <property type="component" value="Unassembled WGS sequence"/>
</dbReference>
<keyword evidence="1" id="KW-0812">Transmembrane</keyword>
<dbReference type="EMBL" id="JAUOEL010000004">
    <property type="protein sequence ID" value="MDO5974883.1"/>
    <property type="molecule type" value="Genomic_DNA"/>
</dbReference>
<reference evidence="2" key="1">
    <citation type="submission" date="2023-07" db="EMBL/GenBank/DDBJ databases">
        <title>Two novel species in the genus Flavivirga.</title>
        <authorList>
            <person name="Kwon K."/>
        </authorList>
    </citation>
    <scope>NUCLEOTIDE SEQUENCE</scope>
    <source>
        <strain evidence="2">KACC 14158</strain>
    </source>
</reference>
<feature type="transmembrane region" description="Helical" evidence="1">
    <location>
        <begin position="183"/>
        <end position="204"/>
    </location>
</feature>
<evidence type="ECO:0000256" key="1">
    <source>
        <dbReference type="SAM" id="Phobius"/>
    </source>
</evidence>
<evidence type="ECO:0008006" key="4">
    <source>
        <dbReference type="Google" id="ProtNLM"/>
    </source>
</evidence>
<dbReference type="RefSeq" id="WP_303302028.1">
    <property type="nucleotide sequence ID" value="NZ_BAABDA010000018.1"/>
</dbReference>
<feature type="transmembrane region" description="Helical" evidence="1">
    <location>
        <begin position="157"/>
        <end position="176"/>
    </location>
</feature>
<accession>A0ABT8WNY5</accession>
<feature type="transmembrane region" description="Helical" evidence="1">
    <location>
        <begin position="29"/>
        <end position="48"/>
    </location>
</feature>
<gene>
    <name evidence="2" type="ORF">Q4Q40_11860</name>
</gene>
<feature type="transmembrane region" description="Helical" evidence="1">
    <location>
        <begin position="89"/>
        <end position="108"/>
    </location>
</feature>